<accession>A0A975FJ11</accession>
<name>A0A975FJ11_LOWBP</name>
<evidence type="ECO:0000313" key="2">
    <source>
        <dbReference type="Proteomes" id="UP000672038"/>
    </source>
</evidence>
<dbReference type="Proteomes" id="UP000672038">
    <property type="component" value="Chromosome"/>
</dbReference>
<organism evidence="1 2">
    <name type="scientific">Loofah witches'-broom phytoplasma</name>
    <dbReference type="NCBI Taxonomy" id="35773"/>
    <lineage>
        <taxon>Bacteria</taxon>
        <taxon>Bacillati</taxon>
        <taxon>Mycoplasmatota</taxon>
        <taxon>Mollicutes</taxon>
        <taxon>Acholeplasmatales</taxon>
        <taxon>Acholeplasmataceae</taxon>
        <taxon>Candidatus Phytoplasma</taxon>
        <taxon>16SrVIII (Loofah witches'-broom group)</taxon>
    </lineage>
</organism>
<keyword evidence="2" id="KW-1185">Reference proteome</keyword>
<dbReference type="RefSeq" id="WP_210954783.1">
    <property type="nucleotide sequence ID" value="NZ_CP054393.1"/>
</dbReference>
<gene>
    <name evidence="1" type="ORF">LFWB_1420</name>
</gene>
<dbReference type="AlphaFoldDB" id="A0A975FJ11"/>
<sequence>MNETNTIKLTNIKIIYDTIKEIKSNCSYIKHDKQSCIEKIYHNQNALPIDFPKGYKYTETRNDNVQIIKKVFDDERIEEYEFNDQNKIIKITLIFPLEGIQVIQNTNDDNDKCIFNFI</sequence>
<reference evidence="1" key="1">
    <citation type="submission" date="2020-06" db="EMBL/GenBank/DDBJ databases">
        <title>Complete genome sequence of Candidatus Phytoplasma luffae NCHU2019.</title>
        <authorList>
            <person name="Cho S.-T."/>
            <person name="Tan C.-M."/>
            <person name="Li J.-R."/>
            <person name="Chien Y.-Y."/>
            <person name="Chiu Y.-C."/>
            <person name="Yang J.-Y."/>
            <person name="Kuo C.-H."/>
        </authorList>
    </citation>
    <scope>NUCLEOTIDE SEQUENCE</scope>
    <source>
        <strain evidence="1">NCHU2019</strain>
    </source>
</reference>
<dbReference type="EMBL" id="CP054393">
    <property type="protein sequence ID" value="QTX02712.1"/>
    <property type="molecule type" value="Genomic_DNA"/>
</dbReference>
<evidence type="ECO:0000313" key="1">
    <source>
        <dbReference type="EMBL" id="QTX02712.1"/>
    </source>
</evidence>
<dbReference type="KEGG" id="pluf:LFWB_1420"/>
<protein>
    <submittedName>
        <fullName evidence="1">Uncharacterized protein</fullName>
    </submittedName>
</protein>
<proteinExistence type="predicted"/>